<organism evidence="1 2">
    <name type="scientific">Mucilaginibacter gynuensis</name>
    <dbReference type="NCBI Taxonomy" id="1302236"/>
    <lineage>
        <taxon>Bacteria</taxon>
        <taxon>Pseudomonadati</taxon>
        <taxon>Bacteroidota</taxon>
        <taxon>Sphingobacteriia</taxon>
        <taxon>Sphingobacteriales</taxon>
        <taxon>Sphingobacteriaceae</taxon>
        <taxon>Mucilaginibacter</taxon>
    </lineage>
</organism>
<dbReference type="InterPro" id="IPR018534">
    <property type="entry name" value="Tet_reg_excision_RteC"/>
</dbReference>
<protein>
    <submittedName>
        <fullName evidence="1">RteC domain-containing protein</fullName>
    </submittedName>
</protein>
<reference evidence="2" key="1">
    <citation type="journal article" date="2019" name="Int. J. Syst. Evol. Microbiol.">
        <title>The Global Catalogue of Microorganisms (GCM) 10K type strain sequencing project: providing services to taxonomists for standard genome sequencing and annotation.</title>
        <authorList>
            <consortium name="The Broad Institute Genomics Platform"/>
            <consortium name="The Broad Institute Genome Sequencing Center for Infectious Disease"/>
            <person name="Wu L."/>
            <person name="Ma J."/>
        </authorList>
    </citation>
    <scope>NUCLEOTIDE SEQUENCE [LARGE SCALE GENOMIC DNA]</scope>
    <source>
        <strain evidence="2">JCM 17705</strain>
    </source>
</reference>
<evidence type="ECO:0000313" key="1">
    <source>
        <dbReference type="EMBL" id="GAA4331736.1"/>
    </source>
</evidence>
<gene>
    <name evidence="1" type="ORF">GCM10023149_37710</name>
</gene>
<accession>A0ABP8GYL2</accession>
<evidence type="ECO:0000313" key="2">
    <source>
        <dbReference type="Proteomes" id="UP001500582"/>
    </source>
</evidence>
<dbReference type="RefSeq" id="WP_345212719.1">
    <property type="nucleotide sequence ID" value="NZ_BAABFT010000011.1"/>
</dbReference>
<dbReference type="EMBL" id="BAABFT010000011">
    <property type="protein sequence ID" value="GAA4331736.1"/>
    <property type="molecule type" value="Genomic_DNA"/>
</dbReference>
<sequence>MINQFAAQSFPEMKEEIAFFMEMGTLSVKKVSGGLAVVDRYLQKLKDFLAEHPFTDEQQEIRFFKYEKPRFLAERLFILERYTVDSAIPLHDDELTKKYFEQELAFVRRFFHQNRFLYQYHQVDASELDHLYFIRGVDVTGLLINDAKYVDPQFSTACDHLFAQFIAHELLQGYLLNCLKITPNNNSTFSMSKKGRILKWTGDKTNLIELAYGIYNTLQINDGAVDISDIIDWLEQSLQVSLSRYYRRFSEIKARKSVSKTKFLDEMRAAVMKHIDDSEAYKP</sequence>
<name>A0ABP8GYL2_9SPHI</name>
<proteinExistence type="predicted"/>
<keyword evidence="2" id="KW-1185">Reference proteome</keyword>
<dbReference type="Proteomes" id="UP001500582">
    <property type="component" value="Unassembled WGS sequence"/>
</dbReference>
<comment type="caution">
    <text evidence="1">The sequence shown here is derived from an EMBL/GenBank/DDBJ whole genome shotgun (WGS) entry which is preliminary data.</text>
</comment>
<dbReference type="Pfam" id="PF09357">
    <property type="entry name" value="RteC"/>
    <property type="match status" value="1"/>
</dbReference>